<dbReference type="PANTHER" id="PTHR23088">
    <property type="entry name" value="NITRILASE-RELATED"/>
    <property type="match status" value="1"/>
</dbReference>
<protein>
    <submittedName>
        <fullName evidence="3">Nitrilase-like protein</fullName>
        <ecNumber evidence="3">3.5.-.-</ecNumber>
        <ecNumber evidence="3">3.5.1.100</ecNumber>
    </submittedName>
</protein>
<dbReference type="PROSITE" id="PS50263">
    <property type="entry name" value="CN_HYDROLASE"/>
    <property type="match status" value="1"/>
</dbReference>
<dbReference type="InterPro" id="IPR003010">
    <property type="entry name" value="C-N_Hydrolase"/>
</dbReference>
<name>A0A378XZK3_PAEPO</name>
<dbReference type="EC" id="3.5.1.100" evidence="3"/>
<dbReference type="PROSITE" id="PS01227">
    <property type="entry name" value="UPF0012"/>
    <property type="match status" value="1"/>
</dbReference>
<dbReference type="InterPro" id="IPR001110">
    <property type="entry name" value="UPF0012_CS"/>
</dbReference>
<proteinExistence type="inferred from homology"/>
<accession>A0A378XZK3</accession>
<dbReference type="Pfam" id="PF00795">
    <property type="entry name" value="CN_hydrolase"/>
    <property type="match status" value="1"/>
</dbReference>
<dbReference type="Gene3D" id="3.60.110.10">
    <property type="entry name" value="Carbon-nitrogen hydrolase"/>
    <property type="match status" value="1"/>
</dbReference>
<evidence type="ECO:0000313" key="4">
    <source>
        <dbReference type="Proteomes" id="UP000254400"/>
    </source>
</evidence>
<dbReference type="GeneID" id="93346692"/>
<dbReference type="CDD" id="cd07583">
    <property type="entry name" value="nitrilase_5"/>
    <property type="match status" value="1"/>
</dbReference>
<dbReference type="RefSeq" id="WP_019687832.1">
    <property type="nucleotide sequence ID" value="NZ_CP036496.1"/>
</dbReference>
<comment type="similarity">
    <text evidence="1">Belongs to the carbon-nitrogen hydrolase superfamily. NIT1/NIT2 family.</text>
</comment>
<gene>
    <name evidence="3" type="primary">niT2</name>
    <name evidence="3" type="ORF">NCTC10343_03344</name>
</gene>
<feature type="domain" description="CN hydrolase" evidence="2">
    <location>
        <begin position="9"/>
        <end position="249"/>
    </location>
</feature>
<dbReference type="Proteomes" id="UP000254400">
    <property type="component" value="Unassembled WGS sequence"/>
</dbReference>
<keyword evidence="3" id="KW-0378">Hydrolase</keyword>
<organism evidence="3 4">
    <name type="scientific">Paenibacillus polymyxa</name>
    <name type="common">Bacillus polymyxa</name>
    <dbReference type="NCBI Taxonomy" id="1406"/>
    <lineage>
        <taxon>Bacteria</taxon>
        <taxon>Bacillati</taxon>
        <taxon>Bacillota</taxon>
        <taxon>Bacilli</taxon>
        <taxon>Bacillales</taxon>
        <taxon>Paenibacillaceae</taxon>
        <taxon>Paenibacillus</taxon>
    </lineage>
</organism>
<dbReference type="PANTHER" id="PTHR23088:SF27">
    <property type="entry name" value="DEAMINATED GLUTATHIONE AMIDASE"/>
    <property type="match status" value="1"/>
</dbReference>
<evidence type="ECO:0000256" key="1">
    <source>
        <dbReference type="ARBA" id="ARBA00010613"/>
    </source>
</evidence>
<evidence type="ECO:0000313" key="3">
    <source>
        <dbReference type="EMBL" id="SUA70472.1"/>
    </source>
</evidence>
<sequence length="272" mass="30580">MTYQEAQPFGVALIQAHIEIGNPPENHNHIRSLMEQAVKAEQKPDLIVLPEMWNTGYALDRIHELADEEGTKTRAWIAAFAATYQVNVVAGSIAEKKSDGHVYNTMLVFDRTGKEVASYSKIHLFRLMDEEKYLQPGEEKVVFALDGGIQAGASICYDIRFPELARSLALSGANLLIVPAEWPHPRLHHWRTLLTARAIENQMYVIACNRVGRSGDTDFFGHSLIIDPWGEMIAEGGEQEEILTGSIESALVQDVRGRIPVFEDRRPLLYDR</sequence>
<dbReference type="EC" id="3.5.-.-" evidence="3"/>
<dbReference type="SUPFAM" id="SSF56317">
    <property type="entry name" value="Carbon-nitrogen hydrolase"/>
    <property type="match status" value="1"/>
</dbReference>
<reference evidence="3 4" key="1">
    <citation type="submission" date="2018-06" db="EMBL/GenBank/DDBJ databases">
        <authorList>
            <consortium name="Pathogen Informatics"/>
            <person name="Doyle S."/>
        </authorList>
    </citation>
    <scope>NUCLEOTIDE SEQUENCE [LARGE SCALE GENOMIC DNA]</scope>
    <source>
        <strain evidence="3 4">NCTC10343</strain>
    </source>
</reference>
<evidence type="ECO:0000259" key="2">
    <source>
        <dbReference type="PROSITE" id="PS50263"/>
    </source>
</evidence>
<dbReference type="InterPro" id="IPR036526">
    <property type="entry name" value="C-N_Hydrolase_sf"/>
</dbReference>
<dbReference type="EMBL" id="UGSC01000001">
    <property type="protein sequence ID" value="SUA70472.1"/>
    <property type="molecule type" value="Genomic_DNA"/>
</dbReference>
<dbReference type="AlphaFoldDB" id="A0A378XZK3"/>
<dbReference type="GO" id="GO:0016787">
    <property type="term" value="F:hydrolase activity"/>
    <property type="evidence" value="ECO:0007669"/>
    <property type="project" value="UniProtKB-KW"/>
</dbReference>